<dbReference type="GO" id="GO:0005737">
    <property type="term" value="C:cytoplasm"/>
    <property type="evidence" value="ECO:0007669"/>
    <property type="project" value="TreeGrafter"/>
</dbReference>
<evidence type="ECO:0000256" key="4">
    <source>
        <dbReference type="ARBA" id="ARBA00038493"/>
    </source>
</evidence>
<reference evidence="7" key="1">
    <citation type="submission" date="2022-06" db="EMBL/GenBank/DDBJ databases">
        <title>Complete genome sequences of two strains of the flax pathogen Septoria linicola.</title>
        <authorList>
            <person name="Lapalu N."/>
            <person name="Simon A."/>
            <person name="Demenou B."/>
            <person name="Paumier D."/>
            <person name="Guillot M.-P."/>
            <person name="Gout L."/>
            <person name="Valade R."/>
        </authorList>
    </citation>
    <scope>NUCLEOTIDE SEQUENCE</scope>
    <source>
        <strain evidence="7">SE15195</strain>
    </source>
</reference>
<evidence type="ECO:0000256" key="1">
    <source>
        <dbReference type="ARBA" id="ARBA00013134"/>
    </source>
</evidence>
<evidence type="ECO:0000313" key="8">
    <source>
        <dbReference type="Proteomes" id="UP001056384"/>
    </source>
</evidence>
<dbReference type="Proteomes" id="UP001056384">
    <property type="component" value="Chromosome 11"/>
</dbReference>
<keyword evidence="3" id="KW-0456">Lyase</keyword>
<dbReference type="CDD" id="cd03141">
    <property type="entry name" value="GATase1_Hsp31_like"/>
    <property type="match status" value="1"/>
</dbReference>
<dbReference type="GO" id="GO:0019243">
    <property type="term" value="P:methylglyoxal catabolic process to D-lactate via S-lactoyl-glutathione"/>
    <property type="evidence" value="ECO:0007669"/>
    <property type="project" value="TreeGrafter"/>
</dbReference>
<dbReference type="SUPFAM" id="SSF52317">
    <property type="entry name" value="Class I glutamine amidotransferase-like"/>
    <property type="match status" value="1"/>
</dbReference>
<keyword evidence="8" id="KW-1185">Reference proteome</keyword>
<proteinExistence type="inferred from homology"/>
<dbReference type="Pfam" id="PF01965">
    <property type="entry name" value="DJ-1_PfpI"/>
    <property type="match status" value="1"/>
</dbReference>
<dbReference type="EMBL" id="CP099428">
    <property type="protein sequence ID" value="USW58804.1"/>
    <property type="molecule type" value="Genomic_DNA"/>
</dbReference>
<evidence type="ECO:0000259" key="6">
    <source>
        <dbReference type="Pfam" id="PF01965"/>
    </source>
</evidence>
<sequence>MASVIDKAKNVLSSSTKKDGSLPKVLFVLSSHDKMGNLDKPTGWYLPEFAHPYYKLEGKADIVIASPKGGKAPLDPSSVEGFKEDAEAVKFLNEKEALWSNTQKLGDFVGKATSFDAIFYVGGHGPMFDLATDPVSHTVIKEFYESGKVVSAVCHGPAAFVNVKLSDGSYLVAGQEVTGFTNDEEDQAQLSSAMPFMLETELAARGGKVVKADPWAAKVVKSGKGNKLITGQNPASAAPIGEAILAAI</sequence>
<evidence type="ECO:0000256" key="5">
    <source>
        <dbReference type="ARBA" id="ARBA00048082"/>
    </source>
</evidence>
<evidence type="ECO:0000256" key="2">
    <source>
        <dbReference type="ARBA" id="ARBA00023016"/>
    </source>
</evidence>
<evidence type="ECO:0000313" key="7">
    <source>
        <dbReference type="EMBL" id="USW58804.1"/>
    </source>
</evidence>
<feature type="domain" description="DJ-1/PfpI" evidence="6">
    <location>
        <begin position="111"/>
        <end position="244"/>
    </location>
</feature>
<dbReference type="InterPro" id="IPR002818">
    <property type="entry name" value="DJ-1/PfpI"/>
</dbReference>
<dbReference type="GO" id="GO:0019172">
    <property type="term" value="F:glyoxalase III activity"/>
    <property type="evidence" value="ECO:0007669"/>
    <property type="project" value="UniProtKB-EC"/>
</dbReference>
<keyword evidence="7" id="KW-0315">Glutamine amidotransferase</keyword>
<comment type="similarity">
    <text evidence="4">Belongs to the peptidase C56 family. HSP31-like subfamily.</text>
</comment>
<keyword evidence="2" id="KW-0346">Stress response</keyword>
<accession>A0A9Q9B0N6</accession>
<dbReference type="InterPro" id="IPR029062">
    <property type="entry name" value="Class_I_gatase-like"/>
</dbReference>
<protein>
    <recommendedName>
        <fullName evidence="1">D-lactate dehydratase</fullName>
        <ecNumber evidence="1">4.2.1.130</ecNumber>
    </recommendedName>
</protein>
<dbReference type="PANTHER" id="PTHR48094:SF11">
    <property type="entry name" value="GLUTATHIONE-INDEPENDENT GLYOXALASE HSP31-RELATED"/>
    <property type="match status" value="1"/>
</dbReference>
<organism evidence="7 8">
    <name type="scientific">Septoria linicola</name>
    <dbReference type="NCBI Taxonomy" id="215465"/>
    <lineage>
        <taxon>Eukaryota</taxon>
        <taxon>Fungi</taxon>
        <taxon>Dikarya</taxon>
        <taxon>Ascomycota</taxon>
        <taxon>Pezizomycotina</taxon>
        <taxon>Dothideomycetes</taxon>
        <taxon>Dothideomycetidae</taxon>
        <taxon>Mycosphaerellales</taxon>
        <taxon>Mycosphaerellaceae</taxon>
        <taxon>Septoria</taxon>
    </lineage>
</organism>
<dbReference type="PANTHER" id="PTHR48094">
    <property type="entry name" value="PROTEIN/NUCLEIC ACID DEGLYCASE DJ-1-RELATED"/>
    <property type="match status" value="1"/>
</dbReference>
<comment type="catalytic activity">
    <reaction evidence="5">
        <text>methylglyoxal + H2O = (R)-lactate + H(+)</text>
        <dbReference type="Rhea" id="RHEA:27754"/>
        <dbReference type="ChEBI" id="CHEBI:15377"/>
        <dbReference type="ChEBI" id="CHEBI:15378"/>
        <dbReference type="ChEBI" id="CHEBI:16004"/>
        <dbReference type="ChEBI" id="CHEBI:17158"/>
        <dbReference type="EC" id="4.2.1.130"/>
    </reaction>
</comment>
<evidence type="ECO:0000256" key="3">
    <source>
        <dbReference type="ARBA" id="ARBA00023239"/>
    </source>
</evidence>
<dbReference type="InterPro" id="IPR050325">
    <property type="entry name" value="Prot/Nucl_acid_deglycase"/>
</dbReference>
<name>A0A9Q9B0N6_9PEZI</name>
<dbReference type="EC" id="4.2.1.130" evidence="1"/>
<gene>
    <name evidence="7" type="ORF">Slin15195_G121230</name>
</gene>
<dbReference type="AlphaFoldDB" id="A0A9Q9B0N6"/>
<dbReference type="Gene3D" id="3.40.50.880">
    <property type="match status" value="1"/>
</dbReference>